<keyword evidence="1" id="KW-0805">Transcription regulation</keyword>
<feature type="domain" description="HTH lacI-type" evidence="4">
    <location>
        <begin position="9"/>
        <end position="63"/>
    </location>
</feature>
<dbReference type="RefSeq" id="WP_307491402.1">
    <property type="nucleotide sequence ID" value="NZ_JAUSVB010000002.1"/>
</dbReference>
<reference evidence="6 7" key="1">
    <citation type="submission" date="2023-07" db="EMBL/GenBank/DDBJ databases">
        <title>Sorghum-associated microbial communities from plants grown in Nebraska, USA.</title>
        <authorList>
            <person name="Schachtman D."/>
        </authorList>
    </citation>
    <scope>NUCLEOTIDE SEQUENCE [LARGE SCALE GENOMIC DNA]</scope>
    <source>
        <strain evidence="6 7">BE332</strain>
    </source>
</reference>
<feature type="domain" description="HTH cro/C1-type" evidence="5">
    <location>
        <begin position="10"/>
        <end position="53"/>
    </location>
</feature>
<evidence type="ECO:0000259" key="4">
    <source>
        <dbReference type="PROSITE" id="PS50932"/>
    </source>
</evidence>
<dbReference type="CDD" id="cd01392">
    <property type="entry name" value="HTH_LacI"/>
    <property type="match status" value="1"/>
</dbReference>
<dbReference type="SMART" id="SM00354">
    <property type="entry name" value="HTH_LACI"/>
    <property type="match status" value="1"/>
</dbReference>
<dbReference type="PROSITE" id="PS00356">
    <property type="entry name" value="HTH_LACI_1"/>
    <property type="match status" value="1"/>
</dbReference>
<dbReference type="Pfam" id="PF00356">
    <property type="entry name" value="LacI"/>
    <property type="match status" value="1"/>
</dbReference>
<proteinExistence type="predicted"/>
<dbReference type="InterPro" id="IPR001387">
    <property type="entry name" value="Cro/C1-type_HTH"/>
</dbReference>
<organism evidence="6 7">
    <name type="scientific">Cellulomonas humilata</name>
    <dbReference type="NCBI Taxonomy" id="144055"/>
    <lineage>
        <taxon>Bacteria</taxon>
        <taxon>Bacillati</taxon>
        <taxon>Actinomycetota</taxon>
        <taxon>Actinomycetes</taxon>
        <taxon>Micrococcales</taxon>
        <taxon>Cellulomonadaceae</taxon>
        <taxon>Cellulomonas</taxon>
    </lineage>
</organism>
<dbReference type="PROSITE" id="PS50932">
    <property type="entry name" value="HTH_LACI_2"/>
    <property type="match status" value="1"/>
</dbReference>
<protein>
    <submittedName>
        <fullName evidence="6">LacI family transcriptional regulator</fullName>
    </submittedName>
</protein>
<dbReference type="Gene3D" id="3.40.50.2300">
    <property type="match status" value="2"/>
</dbReference>
<dbReference type="Pfam" id="PF13377">
    <property type="entry name" value="Peripla_BP_3"/>
    <property type="match status" value="1"/>
</dbReference>
<sequence>MTPEAVKRATIEDVARRAGVSRAAVSKVIRGAYGVSASMRERVEAVIEELDYRPLISARGMRGATFTLGMELPDIANQFFARILSGATTALETEPYQLVIAPVDPDHSEGYRALEALADRQVDGLIAVSPRVDPRWLEEMSRRIPIVMLGRHDSSVGYDTVVGDDVSGVGMLMQHLLELGHREIAHLTLDDQHTRQGSGTPHSLRLAAYEATMREAGLESSIQVARCDGGEDSAHQATLRLLASGARPTAIFAAHDELAIGVLSALTQRPDASEISVAGYDNIKQAGHPLIGLTSVDQPGEQMGASVVSLLLERLAGRTDAVHEVATPRLVPRSSTRPRIRTKGVTRS</sequence>
<keyword evidence="2" id="KW-0238">DNA-binding</keyword>
<evidence type="ECO:0000313" key="6">
    <source>
        <dbReference type="EMBL" id="MDQ0373388.1"/>
    </source>
</evidence>
<dbReference type="Gene3D" id="1.10.260.40">
    <property type="entry name" value="lambda repressor-like DNA-binding domains"/>
    <property type="match status" value="1"/>
</dbReference>
<dbReference type="PANTHER" id="PTHR30146:SF109">
    <property type="entry name" value="HTH-TYPE TRANSCRIPTIONAL REGULATOR GALS"/>
    <property type="match status" value="1"/>
</dbReference>
<dbReference type="InterPro" id="IPR028082">
    <property type="entry name" value="Peripla_BP_I"/>
</dbReference>
<dbReference type="SUPFAM" id="SSF53822">
    <property type="entry name" value="Periplasmic binding protein-like I"/>
    <property type="match status" value="1"/>
</dbReference>
<dbReference type="InterPro" id="IPR046335">
    <property type="entry name" value="LacI/GalR-like_sensor"/>
</dbReference>
<keyword evidence="3" id="KW-0804">Transcription</keyword>
<dbReference type="Proteomes" id="UP001239626">
    <property type="component" value="Unassembled WGS sequence"/>
</dbReference>
<keyword evidence="7" id="KW-1185">Reference proteome</keyword>
<evidence type="ECO:0000256" key="2">
    <source>
        <dbReference type="ARBA" id="ARBA00023125"/>
    </source>
</evidence>
<dbReference type="EMBL" id="JAUSVB010000002">
    <property type="protein sequence ID" value="MDQ0373388.1"/>
    <property type="molecule type" value="Genomic_DNA"/>
</dbReference>
<evidence type="ECO:0000259" key="5">
    <source>
        <dbReference type="PROSITE" id="PS50943"/>
    </source>
</evidence>
<name>A0ABU0EE43_9CELL</name>
<dbReference type="CDD" id="cd06267">
    <property type="entry name" value="PBP1_LacI_sugar_binding-like"/>
    <property type="match status" value="1"/>
</dbReference>
<accession>A0ABU0EE43</accession>
<dbReference type="InterPro" id="IPR010982">
    <property type="entry name" value="Lambda_DNA-bd_dom_sf"/>
</dbReference>
<dbReference type="SUPFAM" id="SSF47413">
    <property type="entry name" value="lambda repressor-like DNA-binding domains"/>
    <property type="match status" value="1"/>
</dbReference>
<comment type="caution">
    <text evidence="6">The sequence shown here is derived from an EMBL/GenBank/DDBJ whole genome shotgun (WGS) entry which is preliminary data.</text>
</comment>
<gene>
    <name evidence="6" type="ORF">J2X26_001699</name>
</gene>
<evidence type="ECO:0000256" key="3">
    <source>
        <dbReference type="ARBA" id="ARBA00023163"/>
    </source>
</evidence>
<evidence type="ECO:0000313" key="7">
    <source>
        <dbReference type="Proteomes" id="UP001239626"/>
    </source>
</evidence>
<dbReference type="PROSITE" id="PS50943">
    <property type="entry name" value="HTH_CROC1"/>
    <property type="match status" value="1"/>
</dbReference>
<evidence type="ECO:0000256" key="1">
    <source>
        <dbReference type="ARBA" id="ARBA00023015"/>
    </source>
</evidence>
<dbReference type="PANTHER" id="PTHR30146">
    <property type="entry name" value="LACI-RELATED TRANSCRIPTIONAL REPRESSOR"/>
    <property type="match status" value="1"/>
</dbReference>
<dbReference type="InterPro" id="IPR000843">
    <property type="entry name" value="HTH_LacI"/>
</dbReference>